<dbReference type="Gene3D" id="3.40.50.300">
    <property type="entry name" value="P-loop containing nucleotide triphosphate hydrolases"/>
    <property type="match status" value="1"/>
</dbReference>
<accession>A0ABX1R7B2</accession>
<dbReference type="PANTHER" id="PTHR10285">
    <property type="entry name" value="URIDINE KINASE"/>
    <property type="match status" value="1"/>
</dbReference>
<keyword evidence="1" id="KW-0808">Transferase</keyword>
<sequence length="295" mass="33806">MDINDFLTRHQLPEAYQAVAQQWFIPLAESLVLQLNGASRPFFIGINGCQGSGKSTLTDFLSEYLQSEHKLQVASLSLDDFYLNREARLSLADTVHPLLKTRGVPGTHDVELMNTVFARLTAQGKTALPRFDKANDNPVQKEAWPVINTPPDIVIVEGWCWGVPPQSEHDLVQPINTLEQTEDRKGIWRRFVNEQLTQHYQSLFSKMDYFIMLKGPSFEHVYKWRCEQEHKLAARLSAKASGIMSDEQIARFVQHYQRLTEHSFTALPAKCNLVFELDENRQIVNAIKKNINNNQ</sequence>
<dbReference type="GO" id="GO:0016301">
    <property type="term" value="F:kinase activity"/>
    <property type="evidence" value="ECO:0007669"/>
    <property type="project" value="UniProtKB-KW"/>
</dbReference>
<dbReference type="EMBL" id="JAATNW010000007">
    <property type="protein sequence ID" value="NMH61108.1"/>
    <property type="molecule type" value="Genomic_DNA"/>
</dbReference>
<dbReference type="InterPro" id="IPR027417">
    <property type="entry name" value="P-loop_NTPase"/>
</dbReference>
<evidence type="ECO:0000313" key="1">
    <source>
        <dbReference type="EMBL" id="NMH61108.1"/>
    </source>
</evidence>
<keyword evidence="1" id="KW-0418">Kinase</keyword>
<dbReference type="SUPFAM" id="SSF52540">
    <property type="entry name" value="P-loop containing nucleoside triphosphate hydrolases"/>
    <property type="match status" value="1"/>
</dbReference>
<gene>
    <name evidence="1" type="ORF">HCJ96_13835</name>
</gene>
<reference evidence="1 2" key="1">
    <citation type="submission" date="2020-03" db="EMBL/GenBank/DDBJ databases">
        <title>Alteromonas ponticola sp. nov., isolated from seawater.</title>
        <authorList>
            <person name="Yoon J.-H."/>
            <person name="Kim Y.-O."/>
        </authorList>
    </citation>
    <scope>NUCLEOTIDE SEQUENCE [LARGE SCALE GENOMIC DNA]</scope>
    <source>
        <strain evidence="1 2">MYP5</strain>
    </source>
</reference>
<evidence type="ECO:0000313" key="2">
    <source>
        <dbReference type="Proteomes" id="UP000709336"/>
    </source>
</evidence>
<protein>
    <submittedName>
        <fullName evidence="1">Kinase</fullName>
    </submittedName>
</protein>
<dbReference type="Proteomes" id="UP000709336">
    <property type="component" value="Unassembled WGS sequence"/>
</dbReference>
<keyword evidence="2" id="KW-1185">Reference proteome</keyword>
<organism evidence="1 2">
    <name type="scientific">Alteromonas ponticola</name>
    <dbReference type="NCBI Taxonomy" id="2720613"/>
    <lineage>
        <taxon>Bacteria</taxon>
        <taxon>Pseudomonadati</taxon>
        <taxon>Pseudomonadota</taxon>
        <taxon>Gammaproteobacteria</taxon>
        <taxon>Alteromonadales</taxon>
        <taxon>Alteromonadaceae</taxon>
        <taxon>Alteromonas/Salinimonas group</taxon>
        <taxon>Alteromonas</taxon>
    </lineage>
</organism>
<name>A0ABX1R7B2_9ALTE</name>
<comment type="caution">
    <text evidence="1">The sequence shown here is derived from an EMBL/GenBank/DDBJ whole genome shotgun (WGS) entry which is preliminary data.</text>
</comment>
<dbReference type="RefSeq" id="WP_169211662.1">
    <property type="nucleotide sequence ID" value="NZ_JAATNW010000007.1"/>
</dbReference>
<proteinExistence type="predicted"/>